<gene>
    <name evidence="1" type="ORF">HNQ39_001250</name>
</gene>
<evidence type="ECO:0000313" key="2">
    <source>
        <dbReference type="Proteomes" id="UP000520814"/>
    </source>
</evidence>
<dbReference type="EMBL" id="JACHGW010000001">
    <property type="protein sequence ID" value="MBB6049488.1"/>
    <property type="molecule type" value="Genomic_DNA"/>
</dbReference>
<dbReference type="AlphaFoldDB" id="A0A7W9W5E7"/>
<dbReference type="Proteomes" id="UP000520814">
    <property type="component" value="Unassembled WGS sequence"/>
</dbReference>
<keyword evidence="2" id="KW-1185">Reference proteome</keyword>
<comment type="caution">
    <text evidence="1">The sequence shown here is derived from an EMBL/GenBank/DDBJ whole genome shotgun (WGS) entry which is preliminary data.</text>
</comment>
<evidence type="ECO:0000313" key="1">
    <source>
        <dbReference type="EMBL" id="MBB6049488.1"/>
    </source>
</evidence>
<accession>A0A7W9W5E7</accession>
<sequence>MDLIQIEKQIKFQLNDNPLIRFGTKFNLEYFIYLKSSIDFKIKLLDLFNDFYTCHYKEDVNAMASVLKGMFPSDIAEICNNYNDGYIDENMFHKALDKCQENIEKVKYEINHHKNHGEFINHYINFIDLSLKIAFMVLSHDYRKIIYIL</sequence>
<proteinExistence type="predicted"/>
<protein>
    <submittedName>
        <fullName evidence="1">Uncharacterized protein</fullName>
    </submittedName>
</protein>
<organism evidence="1 2">
    <name type="scientific">Armatimonas rosea</name>
    <dbReference type="NCBI Taxonomy" id="685828"/>
    <lineage>
        <taxon>Bacteria</taxon>
        <taxon>Bacillati</taxon>
        <taxon>Armatimonadota</taxon>
        <taxon>Armatimonadia</taxon>
        <taxon>Armatimonadales</taxon>
        <taxon>Armatimonadaceae</taxon>
        <taxon>Armatimonas</taxon>
    </lineage>
</organism>
<dbReference type="RefSeq" id="WP_184193088.1">
    <property type="nucleotide sequence ID" value="NZ_JACHGW010000001.1"/>
</dbReference>
<reference evidence="1 2" key="1">
    <citation type="submission" date="2020-08" db="EMBL/GenBank/DDBJ databases">
        <title>Genomic Encyclopedia of Type Strains, Phase IV (KMG-IV): sequencing the most valuable type-strain genomes for metagenomic binning, comparative biology and taxonomic classification.</title>
        <authorList>
            <person name="Goeker M."/>
        </authorList>
    </citation>
    <scope>NUCLEOTIDE SEQUENCE [LARGE SCALE GENOMIC DNA]</scope>
    <source>
        <strain evidence="1 2">DSM 23562</strain>
    </source>
</reference>
<name>A0A7W9W5E7_ARMRO</name>